<evidence type="ECO:0000256" key="2">
    <source>
        <dbReference type="ARBA" id="ARBA00009889"/>
    </source>
</evidence>
<dbReference type="Pfam" id="PF00270">
    <property type="entry name" value="DEAD"/>
    <property type="match status" value="2"/>
</dbReference>
<accession>A0A8J5FLA4</accession>
<dbReference type="GO" id="GO:0009378">
    <property type="term" value="F:four-way junction helicase activity"/>
    <property type="evidence" value="ECO:0007669"/>
    <property type="project" value="TreeGrafter"/>
</dbReference>
<dbReference type="SMART" id="SM00487">
    <property type="entry name" value="DEXDc"/>
    <property type="match status" value="2"/>
</dbReference>
<keyword evidence="7" id="KW-0539">Nucleus</keyword>
<keyword evidence="12" id="KW-1185">Reference proteome</keyword>
<keyword evidence="4" id="KW-0378">Hydrolase</keyword>
<evidence type="ECO:0000313" key="11">
    <source>
        <dbReference type="EMBL" id="KAG6487358.1"/>
    </source>
</evidence>
<feature type="transmembrane region" description="Helical" evidence="9">
    <location>
        <begin position="1211"/>
        <end position="1234"/>
    </location>
</feature>
<keyword evidence="3" id="KW-0547">Nucleotide-binding</keyword>
<proteinExistence type="inferred from homology"/>
<reference evidence="11 12" key="1">
    <citation type="submission" date="2020-08" db="EMBL/GenBank/DDBJ databases">
        <title>Plant Genome Project.</title>
        <authorList>
            <person name="Zhang R.-G."/>
        </authorList>
    </citation>
    <scope>NUCLEOTIDE SEQUENCE [LARGE SCALE GENOMIC DNA]</scope>
    <source>
        <tissue evidence="11">Rhizome</tissue>
    </source>
</reference>
<comment type="similarity">
    <text evidence="2">Belongs to the DEAD box helicase family. DEAH subfamily. FANCM sub-subfamily.</text>
</comment>
<dbReference type="GO" id="GO:0036297">
    <property type="term" value="P:interstrand cross-link repair"/>
    <property type="evidence" value="ECO:0007669"/>
    <property type="project" value="TreeGrafter"/>
</dbReference>
<feature type="region of interest" description="Disordered" evidence="8">
    <location>
        <begin position="978"/>
        <end position="997"/>
    </location>
</feature>
<protein>
    <recommendedName>
        <fullName evidence="10">Helicase ATP-binding domain-containing protein</fullName>
    </recommendedName>
</protein>
<feature type="compositionally biased region" description="Acidic residues" evidence="8">
    <location>
        <begin position="2216"/>
        <end position="2237"/>
    </location>
</feature>
<dbReference type="InterPro" id="IPR044749">
    <property type="entry name" value="FANCM_DEXDc"/>
</dbReference>
<evidence type="ECO:0000259" key="10">
    <source>
        <dbReference type="PROSITE" id="PS51192"/>
    </source>
</evidence>
<evidence type="ECO:0000256" key="6">
    <source>
        <dbReference type="ARBA" id="ARBA00022840"/>
    </source>
</evidence>
<dbReference type="SUPFAM" id="SSF52540">
    <property type="entry name" value="P-loop containing nucleoside triphosphate hydrolases"/>
    <property type="match status" value="3"/>
</dbReference>
<dbReference type="GO" id="GO:0043138">
    <property type="term" value="F:3'-5' DNA helicase activity"/>
    <property type="evidence" value="ECO:0007669"/>
    <property type="project" value="InterPro"/>
</dbReference>
<sequence length="2463" mass="273770">MMRRLQEDSADTQQEEFDWEAAVQEIENACELASSSVSISSAQGFATPVAMTAPSIFRPGGGKGRQSTLDRFIVDSDATKRPRIDRSGVQAKEVEQNLVGGDEGISVKIDLEAAKTWIYPVNVPLRDYQLSITRIALFSNTLVVLPTGLGKTLIAAVVMYNYFRWFPEGKIVFTAPSRPLVMQQIEACHNIVGIPQEWTIDMTGQVNPAKRANLWKIKRVFFVTPQVLEKDIQSGKCLVKQLVCLVIDEAHRALGNYSYCVAVRELMTVPVQLRILALTATPGSKQPTIQNVIDNLHISAMEYRKESDHDVSPYVHNRKLELIKVPMSEDASAINNLLLKVIHPYFAWLSTIGVMMLSVDVSKLSPCVLLNLRDKFRQAPPTSLPPSRYGEVEGCFGVMITLCYILKLLSSHGIKPAYDMLEEKLKQVSFGRMMSRNENISKVMHLMQRSLSHGAPNPKLMKMTEILMDHFRPELKGYLSKQSSGIAVRKHMHNCGINSFNFHSSPRMVPHIYKPEVEFVELTIQQFIPRGKTFKEDASNSSPLLDSISKEENSLIARYFGSSGINTWKPSLIAFPGFQCFPSRIHTVRHSFKTTAMLIDTMQNLGELSFTKSKKDLVIEDSIKNHSDPGILTKPKAMQGGVSVPYVPSLPLVHSVISDILESGSKKDLVSDNIDDASEIITKKNEATATMLHDSLCLKNVLELADATKCSSDQINPGPCSPNDGLQEEYEQMELVFQTPVHAQCAKLTEGGVAETPGDSVKECISLMVGESSKNPSPMELSPRLTHFIEEGIVPESPIAKCKADNSFHASKIPEDELVDMLQKKVWDHMESFSTMSHNVFQRDPHEFTSNSTNVANPIGKTESHNIKETDINSKRKASASPLTAEQSPMANQLTNSSTDDRQMSSGANSVTQAPKYRRLCKYGDKIKKLSCQNLADKYNCSVSKDTGLTTLTKSKLVNCHKGRKNKSKRCPGNFIEEEAEVSEDAQVSEDEVDDEQNEKYEDSFIDDRINPTEENTQAENGGDMVTFYRRSLLTQSPMEIVPKCLVDSVSSIASKSRSYSSEGIYMSLQTPQNGLQSLNVSGGVHSATCHAGSKQGNLVTSRSEQSCMLRETSSRLEDRKKKLTFQNACSIPTESFQQDISHLELSAVDFTHNQVGSDLFCDDEFYQSIDLDAIEAQATELLKNKSRLPEDATPALSLNAPSEINEVPHIGWSFAHIPLGAALFLVLISKVYAAGTLFRNRSIIQDGKMPYWQSINVPLRDYQLSITRIALFSNTLVVLPTGLGKTLIAAVVMYNYFRWFPEGKIVFTAPSRPLVMQQIEACHNIVGIPQEWTIDMTGQVNPAKRANLWKIKRVFFVTPQVLEKDIQSGKCLVKQLVCLVIDEAHRALGNYSYCVAVRELMTVPVQLRILALTATPGSKQPTIQNVIDNLHISAMEYRKESDHDVSPYVHNRKLELIKVPMSEDASAINNLLLKVIHPYFAWLSTIGVMMLSVDVSKLSPCVLLNLRDKFRQAPPTSLPPSRYGEVEGCFGVMITLCYILKLLSSHGIKPAYDMLEEKLKQVSFGRMMSRNENISKVMHLMQRSLSHGAPNPKLMKMTEILMDHFKKNDPKNSRVIIFSNFRGSVKDIMNCLSNLGDLVRATEFVGQNSGPELKGYLSKQSSGIAVRKHMHNCGINSFNFHSSPRMVPHIYKPEVEFVELTIQQFIPRGKTFKEDASNSSPLLDSISKEENSLIARYFGSSGINTWKPSLIAFPGFQCFPSRIHTVRHSFKTTAMLIDTMQNLGELSFTKSKKDLVIEDSIKNHSDPGILTKPKAMQDSTKDCSDDNIGISKKLLHGGICDVEPPSCETPRRKDLHGVTICRPHNYLFGGNFISVNALGGVSVPYVPSLPLVHSVISDILESGSKKDLVSDNIDDASEIITKKNEATATMLHDSLCLKNVLELADATKCSSDQINPGPCSPNDGLQEEYEQMELVFQTPVHAQCAKLTEGGVAETPGDSVKECISLMVGESSKNPSPMELSPRLTHFIEEGIVPESPIAKRKADNSFHASKIPEDELVDMLQQKVWDHMESSSTMSHNAFQRDPHEFTSNSTNVANPIGKTESHNIKETDINSKRKASASPLTAEQSPMANQLTNSSTDDRQMSSGANSVTQAPKYRRLRKYGDKIKKLSCQNLADKYNCSVPKDTGLTTLTKSKLVNCHKGRKNKSKRCPGNFIEEEADVSEDAQVSEDEVDDEQNEKYEDSFIDDRINPTEENTQAENGGDMVTFYRRSLLTQSPMEIVPKCLVDSVSSIASKSRSYSSEGIYMSLQTPQNGLQSLNVSGGVHSATCHAGSKQGNLVTSRSEQSCMLRETSSRLEDRKKKLTFQNAYSIPTENFQQDISHLELSAVDFTHNQVGSDLFCDDEFYQSIDLDAIEAQATELLKNKSRLPEDATPALSLNAPSEINEVPHVNQFSHPSFDLGL</sequence>
<dbReference type="SMART" id="SM00382">
    <property type="entry name" value="AAA"/>
    <property type="match status" value="2"/>
</dbReference>
<comment type="subcellular location">
    <subcellularLocation>
        <location evidence="1">Nucleus</location>
    </subcellularLocation>
</comment>
<dbReference type="Gene3D" id="3.40.50.300">
    <property type="entry name" value="P-loop containing nucleotide triphosphate hydrolases"/>
    <property type="match status" value="3"/>
</dbReference>
<feature type="compositionally biased region" description="Polar residues" evidence="8">
    <location>
        <begin position="2121"/>
        <end position="2153"/>
    </location>
</feature>
<evidence type="ECO:0000256" key="3">
    <source>
        <dbReference type="ARBA" id="ARBA00022741"/>
    </source>
</evidence>
<dbReference type="EMBL" id="JACMSC010000015">
    <property type="protein sequence ID" value="KAG6487358.1"/>
    <property type="molecule type" value="Genomic_DNA"/>
</dbReference>
<dbReference type="PANTHER" id="PTHR14025:SF20">
    <property type="entry name" value="FANCONI ANEMIA GROUP M PROTEIN"/>
    <property type="match status" value="1"/>
</dbReference>
<feature type="domain" description="Helicase ATP-binding" evidence="10">
    <location>
        <begin position="1267"/>
        <end position="1435"/>
    </location>
</feature>
<dbReference type="GO" id="GO:0016787">
    <property type="term" value="F:hydrolase activity"/>
    <property type="evidence" value="ECO:0007669"/>
    <property type="project" value="UniProtKB-KW"/>
</dbReference>
<dbReference type="InterPro" id="IPR039686">
    <property type="entry name" value="FANCM/Mph1-like_ID"/>
</dbReference>
<evidence type="ECO:0000256" key="7">
    <source>
        <dbReference type="ARBA" id="ARBA00023242"/>
    </source>
</evidence>
<dbReference type="GO" id="GO:0000400">
    <property type="term" value="F:four-way junction DNA binding"/>
    <property type="evidence" value="ECO:0007669"/>
    <property type="project" value="TreeGrafter"/>
</dbReference>
<feature type="transmembrane region" description="Helical" evidence="9">
    <location>
        <begin position="1270"/>
        <end position="1298"/>
    </location>
</feature>
<keyword evidence="6" id="KW-0067">ATP-binding</keyword>
<dbReference type="InterPro" id="IPR027417">
    <property type="entry name" value="P-loop_NTPase"/>
</dbReference>
<dbReference type="CDD" id="cd12091">
    <property type="entry name" value="FANCM_ID"/>
    <property type="match status" value="2"/>
</dbReference>
<keyword evidence="5" id="KW-0347">Helicase</keyword>
<dbReference type="InterPro" id="IPR011545">
    <property type="entry name" value="DEAD/DEAH_box_helicase_dom"/>
</dbReference>
<dbReference type="GO" id="GO:0005634">
    <property type="term" value="C:nucleus"/>
    <property type="evidence" value="ECO:0007669"/>
    <property type="project" value="UniProtKB-SubCell"/>
</dbReference>
<dbReference type="Proteomes" id="UP000734854">
    <property type="component" value="Unassembled WGS sequence"/>
</dbReference>
<feature type="compositionally biased region" description="Basic and acidic residues" evidence="8">
    <location>
        <begin position="862"/>
        <end position="874"/>
    </location>
</feature>
<dbReference type="PROSITE" id="PS51192">
    <property type="entry name" value="HELICASE_ATP_BIND_1"/>
    <property type="match status" value="2"/>
</dbReference>
<feature type="compositionally biased region" description="Polar residues" evidence="8">
    <location>
        <begin position="881"/>
        <end position="911"/>
    </location>
</feature>
<keyword evidence="9" id="KW-1133">Transmembrane helix</keyword>
<dbReference type="InterPro" id="IPR014001">
    <property type="entry name" value="Helicase_ATP-bd"/>
</dbReference>
<dbReference type="CDD" id="cd18033">
    <property type="entry name" value="DEXDc_FANCM"/>
    <property type="match status" value="2"/>
</dbReference>
<evidence type="ECO:0000256" key="4">
    <source>
        <dbReference type="ARBA" id="ARBA00022801"/>
    </source>
</evidence>
<feature type="region of interest" description="Disordered" evidence="8">
    <location>
        <begin position="2070"/>
        <end position="2159"/>
    </location>
</feature>
<feature type="region of interest" description="Disordered" evidence="8">
    <location>
        <begin position="844"/>
        <end position="911"/>
    </location>
</feature>
<dbReference type="GO" id="GO:0045003">
    <property type="term" value="P:double-strand break repair via synthesis-dependent strand annealing"/>
    <property type="evidence" value="ECO:0007669"/>
    <property type="project" value="TreeGrafter"/>
</dbReference>
<keyword evidence="9" id="KW-0472">Membrane</keyword>
<dbReference type="GO" id="GO:0005524">
    <property type="term" value="F:ATP binding"/>
    <property type="evidence" value="ECO:0007669"/>
    <property type="project" value="UniProtKB-KW"/>
</dbReference>
<evidence type="ECO:0000256" key="1">
    <source>
        <dbReference type="ARBA" id="ARBA00004123"/>
    </source>
</evidence>
<evidence type="ECO:0000256" key="8">
    <source>
        <dbReference type="SAM" id="MobiDB-lite"/>
    </source>
</evidence>
<evidence type="ECO:0000256" key="5">
    <source>
        <dbReference type="ARBA" id="ARBA00022806"/>
    </source>
</evidence>
<evidence type="ECO:0000256" key="9">
    <source>
        <dbReference type="SAM" id="Phobius"/>
    </source>
</evidence>
<comment type="caution">
    <text evidence="11">The sequence shown here is derived from an EMBL/GenBank/DDBJ whole genome shotgun (WGS) entry which is preliminary data.</text>
</comment>
<keyword evidence="9" id="KW-0812">Transmembrane</keyword>
<dbReference type="InterPro" id="IPR003593">
    <property type="entry name" value="AAA+_ATPase"/>
</dbReference>
<dbReference type="PANTHER" id="PTHR14025">
    <property type="entry name" value="FANCONI ANEMIA GROUP M FANCM FAMILY MEMBER"/>
    <property type="match status" value="1"/>
</dbReference>
<feature type="domain" description="Helicase ATP-binding" evidence="10">
    <location>
        <begin position="132"/>
        <end position="300"/>
    </location>
</feature>
<name>A0A8J5FLA4_ZINOF</name>
<evidence type="ECO:0000313" key="12">
    <source>
        <dbReference type="Proteomes" id="UP000734854"/>
    </source>
</evidence>
<feature type="compositionally biased region" description="Basic and acidic residues" evidence="8">
    <location>
        <begin position="2102"/>
        <end position="2114"/>
    </location>
</feature>
<dbReference type="FunFam" id="3.40.50.300:FF:000861">
    <property type="entry name" value="Fanconi anemia, complementation group M"/>
    <property type="match status" value="2"/>
</dbReference>
<gene>
    <name evidence="11" type="ORF">ZIOFF_055944</name>
</gene>
<organism evidence="11 12">
    <name type="scientific">Zingiber officinale</name>
    <name type="common">Ginger</name>
    <name type="synonym">Amomum zingiber</name>
    <dbReference type="NCBI Taxonomy" id="94328"/>
    <lineage>
        <taxon>Eukaryota</taxon>
        <taxon>Viridiplantae</taxon>
        <taxon>Streptophyta</taxon>
        <taxon>Embryophyta</taxon>
        <taxon>Tracheophyta</taxon>
        <taxon>Spermatophyta</taxon>
        <taxon>Magnoliopsida</taxon>
        <taxon>Liliopsida</taxon>
        <taxon>Zingiberales</taxon>
        <taxon>Zingiberaceae</taxon>
        <taxon>Zingiber</taxon>
    </lineage>
</organism>
<feature type="region of interest" description="Disordered" evidence="8">
    <location>
        <begin position="2203"/>
        <end position="2240"/>
    </location>
</feature>